<dbReference type="EMBL" id="JAQQPM010000008">
    <property type="protein sequence ID" value="KAK2074777.1"/>
    <property type="molecule type" value="Genomic_DNA"/>
</dbReference>
<dbReference type="PANTHER" id="PTHR43791">
    <property type="entry name" value="PERMEASE-RELATED"/>
    <property type="match status" value="1"/>
</dbReference>
<evidence type="ECO:0000259" key="7">
    <source>
        <dbReference type="PROSITE" id="PS50850"/>
    </source>
</evidence>
<feature type="transmembrane region" description="Helical" evidence="6">
    <location>
        <begin position="382"/>
        <end position="405"/>
    </location>
</feature>
<feature type="transmembrane region" description="Helical" evidence="6">
    <location>
        <begin position="56"/>
        <end position="77"/>
    </location>
</feature>
<comment type="subcellular location">
    <subcellularLocation>
        <location evidence="1">Membrane</location>
        <topology evidence="1">Multi-pass membrane protein</topology>
    </subcellularLocation>
</comment>
<dbReference type="Pfam" id="PF07690">
    <property type="entry name" value="MFS_1"/>
    <property type="match status" value="1"/>
</dbReference>
<dbReference type="SUPFAM" id="SSF103473">
    <property type="entry name" value="MFS general substrate transporter"/>
    <property type="match status" value="1"/>
</dbReference>
<evidence type="ECO:0000313" key="8">
    <source>
        <dbReference type="EMBL" id="KAK2074777.1"/>
    </source>
</evidence>
<feature type="transmembrane region" description="Helical" evidence="6">
    <location>
        <begin position="450"/>
        <end position="470"/>
    </location>
</feature>
<dbReference type="Proteomes" id="UP001217918">
    <property type="component" value="Unassembled WGS sequence"/>
</dbReference>
<feature type="transmembrane region" description="Helical" evidence="6">
    <location>
        <begin position="97"/>
        <end position="114"/>
    </location>
</feature>
<organism evidence="8 9">
    <name type="scientific">Phyllachora maydis</name>
    <dbReference type="NCBI Taxonomy" id="1825666"/>
    <lineage>
        <taxon>Eukaryota</taxon>
        <taxon>Fungi</taxon>
        <taxon>Dikarya</taxon>
        <taxon>Ascomycota</taxon>
        <taxon>Pezizomycotina</taxon>
        <taxon>Sordariomycetes</taxon>
        <taxon>Sordariomycetidae</taxon>
        <taxon>Phyllachorales</taxon>
        <taxon>Phyllachoraceae</taxon>
        <taxon>Phyllachora</taxon>
    </lineage>
</organism>
<evidence type="ECO:0000256" key="3">
    <source>
        <dbReference type="ARBA" id="ARBA00022692"/>
    </source>
</evidence>
<protein>
    <recommendedName>
        <fullName evidence="7">Major facilitator superfamily (MFS) profile domain-containing protein</fullName>
    </recommendedName>
</protein>
<dbReference type="FunFam" id="1.20.1250.20:FF:000034">
    <property type="entry name" value="MFS general substrate transporter"/>
    <property type="match status" value="1"/>
</dbReference>
<dbReference type="InterPro" id="IPR011701">
    <property type="entry name" value="MFS"/>
</dbReference>
<dbReference type="FunFam" id="1.20.1250.20:FF:000013">
    <property type="entry name" value="MFS general substrate transporter"/>
    <property type="match status" value="1"/>
</dbReference>
<proteinExistence type="predicted"/>
<feature type="transmembrane region" description="Helical" evidence="6">
    <location>
        <begin position="286"/>
        <end position="313"/>
    </location>
</feature>
<keyword evidence="9" id="KW-1185">Reference proteome</keyword>
<feature type="transmembrane region" description="Helical" evidence="6">
    <location>
        <begin position="157"/>
        <end position="174"/>
    </location>
</feature>
<reference evidence="8" key="1">
    <citation type="journal article" date="2023" name="Mol. Plant Microbe Interact.">
        <title>Elucidating the Obligate Nature and Biological Capacity of an Invasive Fungal Corn Pathogen.</title>
        <authorList>
            <person name="MacCready J.S."/>
            <person name="Roggenkamp E.M."/>
            <person name="Gdanetz K."/>
            <person name="Chilvers M.I."/>
        </authorList>
    </citation>
    <scope>NUCLEOTIDE SEQUENCE</scope>
    <source>
        <strain evidence="8">PM02</strain>
    </source>
</reference>
<keyword evidence="3 6" id="KW-0812">Transmembrane</keyword>
<evidence type="ECO:0000256" key="1">
    <source>
        <dbReference type="ARBA" id="ARBA00004141"/>
    </source>
</evidence>
<accession>A0AAD9MFQ4</accession>
<dbReference type="GO" id="GO:0022857">
    <property type="term" value="F:transmembrane transporter activity"/>
    <property type="evidence" value="ECO:0007669"/>
    <property type="project" value="InterPro"/>
</dbReference>
<dbReference type="AlphaFoldDB" id="A0AAD9MFQ4"/>
<evidence type="ECO:0000313" key="9">
    <source>
        <dbReference type="Proteomes" id="UP001217918"/>
    </source>
</evidence>
<feature type="transmembrane region" description="Helical" evidence="6">
    <location>
        <begin position="417"/>
        <end position="438"/>
    </location>
</feature>
<dbReference type="InterPro" id="IPR036259">
    <property type="entry name" value="MFS_trans_sf"/>
</dbReference>
<name>A0AAD9MFQ4_9PEZI</name>
<feature type="domain" description="Major facilitator superfamily (MFS) profile" evidence="7">
    <location>
        <begin position="60"/>
        <end position="475"/>
    </location>
</feature>
<feature type="transmembrane region" description="Helical" evidence="6">
    <location>
        <begin position="358"/>
        <end position="376"/>
    </location>
</feature>
<keyword evidence="4 6" id="KW-1133">Transmembrane helix</keyword>
<feature type="transmembrane region" description="Helical" evidence="6">
    <location>
        <begin position="221"/>
        <end position="241"/>
    </location>
</feature>
<dbReference type="InterPro" id="IPR020846">
    <property type="entry name" value="MFS_dom"/>
</dbReference>
<evidence type="ECO:0000256" key="2">
    <source>
        <dbReference type="ARBA" id="ARBA00022448"/>
    </source>
</evidence>
<keyword evidence="5 6" id="KW-0472">Membrane</keyword>
<comment type="caution">
    <text evidence="8">The sequence shown here is derived from an EMBL/GenBank/DDBJ whole genome shotgun (WGS) entry which is preliminary data.</text>
</comment>
<keyword evidence="2" id="KW-0813">Transport</keyword>
<dbReference type="PANTHER" id="PTHR43791:SF48">
    <property type="entry name" value="TRANSPORTER, PUTATIVE (AFU_ORTHOLOGUE AFUA_4G01000)-RELATED"/>
    <property type="match status" value="1"/>
</dbReference>
<feature type="transmembrane region" description="Helical" evidence="6">
    <location>
        <begin position="186"/>
        <end position="209"/>
    </location>
</feature>
<evidence type="ECO:0000256" key="5">
    <source>
        <dbReference type="ARBA" id="ARBA00023136"/>
    </source>
</evidence>
<dbReference type="PROSITE" id="PS50850">
    <property type="entry name" value="MFS"/>
    <property type="match status" value="1"/>
</dbReference>
<feature type="transmembrane region" description="Helical" evidence="6">
    <location>
        <begin position="126"/>
        <end position="145"/>
    </location>
</feature>
<feature type="transmembrane region" description="Helical" evidence="6">
    <location>
        <begin position="333"/>
        <end position="351"/>
    </location>
</feature>
<dbReference type="GO" id="GO:0016020">
    <property type="term" value="C:membrane"/>
    <property type="evidence" value="ECO:0007669"/>
    <property type="project" value="UniProtKB-SubCell"/>
</dbReference>
<dbReference type="Gene3D" id="1.20.1250.20">
    <property type="entry name" value="MFS general substrate transporter like domains"/>
    <property type="match status" value="2"/>
</dbReference>
<evidence type="ECO:0000256" key="4">
    <source>
        <dbReference type="ARBA" id="ARBA00022989"/>
    </source>
</evidence>
<gene>
    <name evidence="8" type="ORF">P8C59_008958</name>
</gene>
<evidence type="ECO:0000256" key="6">
    <source>
        <dbReference type="SAM" id="Phobius"/>
    </source>
</evidence>
<sequence>MEEKRSKENGHTVEAAYDVSEAAQFAAVRGQAATDKYGRPLVKIDPKAEARLRKKIDLFVVPTVFVLYLLCSLDRAHIGNARIAGLDKDLGLAGNDYNVILTVFFIPYILLEIPMNAACKRIGPGWFLPAITLGFGTASLCTAFVQNRAQACGVRVLVGIFESGMMPGIAYYLSRWYRRSELAFRLALYVVAMPLSGAFGGLLASGILTLQHFGGLHTWRMIFAIEGLITMLIAIMAFFTLTDRPETARWLTAEERALAIARVKSERLGATEVLDGFSRTKMARGIVNPVTLSTAAMFLLDSVTAFGLAFFAPTIIQSIYPHASVVTQQLYTVPPYVVGAVVCLAGSLLSWRTDRRALFLVLCAPLMMLGCILALASRAPHVRYAAIFLIASSTYLPGVMTNAQVSANVVSDTARNAAIGFNVMGNAVGGLISTWTFLPRDAPGYPIGNGLNLATTSLFLVVAAGSLVWMKQDNKRRERRNVESELAGLTPRQIQDLEWKHPAFRWRP</sequence>